<sequence>MNDRRRTPKIVYDDDCGFCTWCARWAVRVAPVEAVGFSDLTDDQRALLPGDWEACAHLVVGRTVYSCGEAIEQTLARSNVPTSVAVGTLRSLPGYDEARERGYRWAADRRDRWGRFRRAESVE</sequence>
<proteinExistence type="predicted"/>
<organism evidence="1 2">
    <name type="scientific">Halomarina oriensis</name>
    <dbReference type="NCBI Taxonomy" id="671145"/>
    <lineage>
        <taxon>Archaea</taxon>
        <taxon>Methanobacteriati</taxon>
        <taxon>Methanobacteriota</taxon>
        <taxon>Stenosarchaea group</taxon>
        <taxon>Halobacteria</taxon>
        <taxon>Halobacteriales</taxon>
        <taxon>Natronomonadaceae</taxon>
        <taxon>Halomarina</taxon>
    </lineage>
</organism>
<dbReference type="Pfam" id="PF04134">
    <property type="entry name" value="DCC1-like"/>
    <property type="match status" value="1"/>
</dbReference>
<evidence type="ECO:0000313" key="1">
    <source>
        <dbReference type="EMBL" id="MWG34403.1"/>
    </source>
</evidence>
<gene>
    <name evidence="1" type="ORF">GQS65_07855</name>
</gene>
<evidence type="ECO:0000313" key="2">
    <source>
        <dbReference type="Proteomes" id="UP000451471"/>
    </source>
</evidence>
<name>A0A6B0GP04_9EURY</name>
<protein>
    <submittedName>
        <fullName evidence="1">DUF393 domain-containing protein</fullName>
    </submittedName>
</protein>
<comment type="caution">
    <text evidence="1">The sequence shown here is derived from an EMBL/GenBank/DDBJ whole genome shotgun (WGS) entry which is preliminary data.</text>
</comment>
<accession>A0A6B0GP04</accession>
<dbReference type="Proteomes" id="UP000451471">
    <property type="component" value="Unassembled WGS sequence"/>
</dbReference>
<reference evidence="1 2" key="1">
    <citation type="submission" date="2019-12" db="EMBL/GenBank/DDBJ databases">
        <title>Halocatena pleomorpha gen. nov. sp. nov., an extremely halophilic archaeon of family Halobacteriaceae isolated from saltpan soil.</title>
        <authorList>
            <person name="Pal Y."/>
            <person name="Verma A."/>
            <person name="Krishnamurthi S."/>
            <person name="Kumar P."/>
        </authorList>
    </citation>
    <scope>NUCLEOTIDE SEQUENCE [LARGE SCALE GENOMIC DNA]</scope>
    <source>
        <strain evidence="1 2">JCM 16495</strain>
    </source>
</reference>
<dbReference type="AlphaFoldDB" id="A0A6B0GP04"/>
<dbReference type="RefSeq" id="WP_368279957.1">
    <property type="nucleotide sequence ID" value="NZ_WSZK01000015.1"/>
</dbReference>
<keyword evidence="2" id="KW-1185">Reference proteome</keyword>
<dbReference type="EMBL" id="WSZK01000015">
    <property type="protein sequence ID" value="MWG34403.1"/>
    <property type="molecule type" value="Genomic_DNA"/>
</dbReference>
<dbReference type="GO" id="GO:0015035">
    <property type="term" value="F:protein-disulfide reductase activity"/>
    <property type="evidence" value="ECO:0007669"/>
    <property type="project" value="InterPro"/>
</dbReference>
<dbReference type="InterPro" id="IPR007263">
    <property type="entry name" value="DCC1-like"/>
</dbReference>